<dbReference type="InterPro" id="IPR003959">
    <property type="entry name" value="ATPase_AAA_core"/>
</dbReference>
<dbReference type="Proteomes" id="UP000636709">
    <property type="component" value="Unassembled WGS sequence"/>
</dbReference>
<comment type="similarity">
    <text evidence="2">Belongs to the AAA ATPase family. BCS1 subfamily.</text>
</comment>
<dbReference type="AlphaFoldDB" id="A0A835EJK5"/>
<dbReference type="OrthoDB" id="10251412at2759"/>
<reference evidence="8" key="1">
    <citation type="submission" date="2020-07" db="EMBL/GenBank/DDBJ databases">
        <title>Genome sequence and genetic diversity analysis of an under-domesticated orphan crop, white fonio (Digitaria exilis).</title>
        <authorList>
            <person name="Bennetzen J.L."/>
            <person name="Chen S."/>
            <person name="Ma X."/>
            <person name="Wang X."/>
            <person name="Yssel A.E.J."/>
            <person name="Chaluvadi S.R."/>
            <person name="Johnson M."/>
            <person name="Gangashetty P."/>
            <person name="Hamidou F."/>
            <person name="Sanogo M.D."/>
            <person name="Zwaenepoel A."/>
            <person name="Wallace J."/>
            <person name="Van De Peer Y."/>
            <person name="Van Deynze A."/>
        </authorList>
    </citation>
    <scope>NUCLEOTIDE SEQUENCE</scope>
    <source>
        <tissue evidence="8">Leaves</tissue>
    </source>
</reference>
<keyword evidence="5" id="KW-0067">ATP-binding</keyword>
<keyword evidence="6" id="KW-0732">Signal</keyword>
<evidence type="ECO:0000256" key="2">
    <source>
        <dbReference type="ARBA" id="ARBA00007448"/>
    </source>
</evidence>
<dbReference type="InterPro" id="IPR025753">
    <property type="entry name" value="AAA_N_dom"/>
</dbReference>
<dbReference type="Gene3D" id="6.10.280.40">
    <property type="match status" value="1"/>
</dbReference>
<keyword evidence="5" id="KW-0547">Nucleotide-binding</keyword>
<dbReference type="Pfam" id="PF25568">
    <property type="entry name" value="AAA_lid_At3g28540"/>
    <property type="match status" value="1"/>
</dbReference>
<comment type="cofactor">
    <cofactor evidence="1">
        <name>Mg(2+)</name>
        <dbReference type="ChEBI" id="CHEBI:18420"/>
    </cofactor>
</comment>
<evidence type="ECO:0000313" key="8">
    <source>
        <dbReference type="EMBL" id="KAF8698999.1"/>
    </source>
</evidence>
<dbReference type="Pfam" id="PF00004">
    <property type="entry name" value="AAA"/>
    <property type="match status" value="1"/>
</dbReference>
<proteinExistence type="inferred from homology"/>
<feature type="domain" description="AAA+ ATPase" evidence="7">
    <location>
        <begin position="370"/>
        <end position="521"/>
    </location>
</feature>
<accession>A0A835EJK5</accession>
<comment type="catalytic activity">
    <reaction evidence="4">
        <text>ATP + H2O = ADP + phosphate + H(+)</text>
        <dbReference type="Rhea" id="RHEA:13065"/>
        <dbReference type="ChEBI" id="CHEBI:15377"/>
        <dbReference type="ChEBI" id="CHEBI:15378"/>
        <dbReference type="ChEBI" id="CHEBI:30616"/>
        <dbReference type="ChEBI" id="CHEBI:43474"/>
        <dbReference type="ChEBI" id="CHEBI:456216"/>
    </reaction>
</comment>
<dbReference type="PANTHER" id="PTHR23070">
    <property type="entry name" value="BCS1 AAA-TYPE ATPASE"/>
    <property type="match status" value="1"/>
</dbReference>
<evidence type="ECO:0000256" key="4">
    <source>
        <dbReference type="ARBA" id="ARBA00049360"/>
    </source>
</evidence>
<protein>
    <recommendedName>
        <fullName evidence="7">AAA+ ATPase domain-containing protein</fullName>
    </recommendedName>
</protein>
<evidence type="ECO:0000259" key="7">
    <source>
        <dbReference type="SMART" id="SM00382"/>
    </source>
</evidence>
<dbReference type="GO" id="GO:0006950">
    <property type="term" value="P:response to stress"/>
    <property type="evidence" value="ECO:0007669"/>
    <property type="project" value="UniProtKB-ARBA"/>
</dbReference>
<comment type="caution">
    <text evidence="8">The sequence shown here is derived from an EMBL/GenBank/DDBJ whole genome shotgun (WGS) entry which is preliminary data.</text>
</comment>
<dbReference type="InterPro" id="IPR003960">
    <property type="entry name" value="ATPase_AAA_CS"/>
</dbReference>
<dbReference type="SUPFAM" id="SSF52540">
    <property type="entry name" value="P-loop containing nucleoside triphosphate hydrolases"/>
    <property type="match status" value="1"/>
</dbReference>
<name>A0A835EJK5_9POAL</name>
<keyword evidence="9" id="KW-1185">Reference proteome</keyword>
<organism evidence="8 9">
    <name type="scientific">Digitaria exilis</name>
    <dbReference type="NCBI Taxonomy" id="1010633"/>
    <lineage>
        <taxon>Eukaryota</taxon>
        <taxon>Viridiplantae</taxon>
        <taxon>Streptophyta</taxon>
        <taxon>Embryophyta</taxon>
        <taxon>Tracheophyta</taxon>
        <taxon>Spermatophyta</taxon>
        <taxon>Magnoliopsida</taxon>
        <taxon>Liliopsida</taxon>
        <taxon>Poales</taxon>
        <taxon>Poaceae</taxon>
        <taxon>PACMAD clade</taxon>
        <taxon>Panicoideae</taxon>
        <taxon>Panicodae</taxon>
        <taxon>Paniceae</taxon>
        <taxon>Anthephorinae</taxon>
        <taxon>Digitaria</taxon>
    </lineage>
</organism>
<evidence type="ECO:0000313" key="9">
    <source>
        <dbReference type="Proteomes" id="UP000636709"/>
    </source>
</evidence>
<dbReference type="EMBL" id="JACEFO010001859">
    <property type="protein sequence ID" value="KAF8698999.1"/>
    <property type="molecule type" value="Genomic_DNA"/>
</dbReference>
<dbReference type="Gene3D" id="3.40.50.300">
    <property type="entry name" value="P-loop containing nucleotide triphosphate hydrolases"/>
    <property type="match status" value="1"/>
</dbReference>
<feature type="signal peptide" evidence="6">
    <location>
        <begin position="1"/>
        <end position="19"/>
    </location>
</feature>
<evidence type="ECO:0000256" key="6">
    <source>
        <dbReference type="SAM" id="SignalP"/>
    </source>
</evidence>
<dbReference type="Pfam" id="PF14363">
    <property type="entry name" value="AAA_assoc"/>
    <property type="match status" value="2"/>
</dbReference>
<dbReference type="SMART" id="SM00382">
    <property type="entry name" value="AAA"/>
    <property type="match status" value="1"/>
</dbReference>
<dbReference type="InterPro" id="IPR058017">
    <property type="entry name" value="At3g28540-like_C"/>
</dbReference>
<evidence type="ECO:0000256" key="3">
    <source>
        <dbReference type="ARBA" id="ARBA00022842"/>
    </source>
</evidence>
<dbReference type="InterPro" id="IPR003593">
    <property type="entry name" value="AAA+_ATPase"/>
</dbReference>
<evidence type="ECO:0000256" key="5">
    <source>
        <dbReference type="RuleBase" id="RU003651"/>
    </source>
</evidence>
<feature type="chain" id="PRO_5032853719" description="AAA+ ATPase domain-containing protein" evidence="6">
    <location>
        <begin position="20"/>
        <end position="600"/>
    </location>
</feature>
<evidence type="ECO:0000256" key="1">
    <source>
        <dbReference type="ARBA" id="ARBA00001946"/>
    </source>
</evidence>
<sequence length="600" mass="68242">MRGISGWLLLAPLLAPYAPKNLPRMYFNLHLRRNARRLVPFLDPFVTIDIVSKSGWRSDQSFDSRAYWELKAYLTKECSRDSLEFCAEGAAAGEGRGLLLSLREGQEVTDQFQGVTVWWLLVPSPRGSSNEDPFLRLMFPQRHQRLILDEYLPHAGRIGRDNMLVTIDIVKESRTTRTEELKSNDAFKEVKAYLSAVCSRAPGVLDLRADGAVRDDSFLLSLRKGQEVSDLFRDVTLWWLSVPGSLSSSKGSLRLMFPQCHRGLVLDEYLPHVRREGRKIMLGTRRQRLYTNKRERSFGPIYYLLISHFHVCMSRVLHARSDEVWNHVEFEHPATFDTLAMHPAKKRRIMEDLDTFCRNKDYYRRIGKPWKRGYLLYGPPGTGKSTMIAAMANHLKYDIYDIELTSVKSNSALRKLLVETTPKSIIVMEDIDCSLDDFTSQRGNRQGRRVKKIKSSCSDSDSDDYSSKVTLSGLLNFVDDVLSAQSGERIVVLTTNFPGKLDPALIRCGRMDMHVEMSYCSFEAFKMLARNYLDVEAHPLFARVEELLQVVHITPADVAEGLLPSQPNVPGSDLGVEACLGRLIEELNKKGPRAETQGQS</sequence>
<dbReference type="CDD" id="cd19510">
    <property type="entry name" value="RecA-like_BCS1"/>
    <property type="match status" value="1"/>
</dbReference>
<dbReference type="PROSITE" id="PS00674">
    <property type="entry name" value="AAA"/>
    <property type="match status" value="1"/>
</dbReference>
<gene>
    <name evidence="8" type="ORF">HU200_034831</name>
</gene>
<dbReference type="GO" id="GO:0005524">
    <property type="term" value="F:ATP binding"/>
    <property type="evidence" value="ECO:0007669"/>
    <property type="project" value="UniProtKB-KW"/>
</dbReference>
<dbReference type="InterPro" id="IPR027417">
    <property type="entry name" value="P-loop_NTPase"/>
</dbReference>
<dbReference type="GO" id="GO:0016887">
    <property type="term" value="F:ATP hydrolysis activity"/>
    <property type="evidence" value="ECO:0007669"/>
    <property type="project" value="InterPro"/>
</dbReference>
<dbReference type="InterPro" id="IPR050747">
    <property type="entry name" value="Mitochondrial_chaperone_BCS1"/>
</dbReference>
<keyword evidence="3" id="KW-0460">Magnesium</keyword>